<organism evidence="1 2">
    <name type="scientific">Lupinus albus</name>
    <name type="common">White lupine</name>
    <name type="synonym">Lupinus termis</name>
    <dbReference type="NCBI Taxonomy" id="3870"/>
    <lineage>
        <taxon>Eukaryota</taxon>
        <taxon>Viridiplantae</taxon>
        <taxon>Streptophyta</taxon>
        <taxon>Embryophyta</taxon>
        <taxon>Tracheophyta</taxon>
        <taxon>Spermatophyta</taxon>
        <taxon>Magnoliopsida</taxon>
        <taxon>eudicotyledons</taxon>
        <taxon>Gunneridae</taxon>
        <taxon>Pentapetalae</taxon>
        <taxon>rosids</taxon>
        <taxon>fabids</taxon>
        <taxon>Fabales</taxon>
        <taxon>Fabaceae</taxon>
        <taxon>Papilionoideae</taxon>
        <taxon>50 kb inversion clade</taxon>
        <taxon>genistoids sensu lato</taxon>
        <taxon>core genistoids</taxon>
        <taxon>Genisteae</taxon>
        <taxon>Lupinus</taxon>
    </lineage>
</organism>
<reference evidence="2" key="1">
    <citation type="journal article" date="2020" name="Nat. Commun.">
        <title>Genome sequence of the cluster root forming white lupin.</title>
        <authorList>
            <person name="Hufnagel B."/>
            <person name="Marques A."/>
            <person name="Soriano A."/>
            <person name="Marques L."/>
            <person name="Divol F."/>
            <person name="Doumas P."/>
            <person name="Sallet E."/>
            <person name="Mancinotti D."/>
            <person name="Carrere S."/>
            <person name="Marande W."/>
            <person name="Arribat S."/>
            <person name="Keller J."/>
            <person name="Huneau C."/>
            <person name="Blein T."/>
            <person name="Aime D."/>
            <person name="Laguerre M."/>
            <person name="Taylor J."/>
            <person name="Schubert V."/>
            <person name="Nelson M."/>
            <person name="Geu-Flores F."/>
            <person name="Crespi M."/>
            <person name="Gallardo-Guerrero K."/>
            <person name="Delaux P.-M."/>
            <person name="Salse J."/>
            <person name="Berges H."/>
            <person name="Guyot R."/>
            <person name="Gouzy J."/>
            <person name="Peret B."/>
        </authorList>
    </citation>
    <scope>NUCLEOTIDE SEQUENCE [LARGE SCALE GENOMIC DNA]</scope>
    <source>
        <strain evidence="2">cv. Amiga</strain>
    </source>
</reference>
<name>A0A6A4P265_LUPAL</name>
<accession>A0A6A4P265</accession>
<evidence type="ECO:0000313" key="2">
    <source>
        <dbReference type="Proteomes" id="UP000447434"/>
    </source>
</evidence>
<keyword evidence="2" id="KW-1185">Reference proteome</keyword>
<dbReference type="EMBL" id="WOCE01000015">
    <property type="protein sequence ID" value="KAE9598803.1"/>
    <property type="molecule type" value="Genomic_DNA"/>
</dbReference>
<dbReference type="Proteomes" id="UP000447434">
    <property type="component" value="Chromosome 15"/>
</dbReference>
<sequence length="61" mass="7242">MLIKRVLNYQPQTLNKHIQLQRSLLLPPPLKIHITAENPMPQRNTLLSLFHTLIKHIKHNF</sequence>
<dbReference type="AlphaFoldDB" id="A0A6A4P265"/>
<evidence type="ECO:0000313" key="1">
    <source>
        <dbReference type="EMBL" id="KAE9598803.1"/>
    </source>
</evidence>
<gene>
    <name evidence="1" type="ORF">Lalb_Chr15g0084881</name>
</gene>
<comment type="caution">
    <text evidence="1">The sequence shown here is derived from an EMBL/GenBank/DDBJ whole genome shotgun (WGS) entry which is preliminary data.</text>
</comment>
<proteinExistence type="predicted"/>
<protein>
    <submittedName>
        <fullName evidence="1">Uncharacterized protein</fullName>
    </submittedName>
</protein>